<dbReference type="SUPFAM" id="SSF55166">
    <property type="entry name" value="Hedgehog/DD-peptidase"/>
    <property type="match status" value="1"/>
</dbReference>
<dbReference type="PANTHER" id="PTHR34385">
    <property type="entry name" value="D-ALANYL-D-ALANINE CARBOXYPEPTIDASE"/>
    <property type="match status" value="1"/>
</dbReference>
<evidence type="ECO:0000256" key="1">
    <source>
        <dbReference type="SAM" id="MobiDB-lite"/>
    </source>
</evidence>
<dbReference type="InterPro" id="IPR003709">
    <property type="entry name" value="VanY-like_core_dom"/>
</dbReference>
<dbReference type="Pfam" id="PF02557">
    <property type="entry name" value="VanY"/>
    <property type="match status" value="1"/>
</dbReference>
<reference evidence="4 5" key="1">
    <citation type="submission" date="2023-04" db="EMBL/GenBank/DDBJ databases">
        <title>Fusibacter bizertensis strain WBS, isolated from littoral bottom sediments of the Arctic seas - biochemical and genomic analysis.</title>
        <authorList>
            <person name="Brioukhanov A.L."/>
        </authorList>
    </citation>
    <scope>NUCLEOTIDE SEQUENCE [LARGE SCALE GENOMIC DNA]</scope>
    <source>
        <strain evidence="4 5">WBS</strain>
    </source>
</reference>
<keyword evidence="2" id="KW-0472">Membrane</keyword>
<keyword evidence="5" id="KW-1185">Reference proteome</keyword>
<dbReference type="CDD" id="cd14852">
    <property type="entry name" value="LD-carboxypeptidase"/>
    <property type="match status" value="1"/>
</dbReference>
<evidence type="ECO:0000313" key="5">
    <source>
        <dbReference type="Proteomes" id="UP001158045"/>
    </source>
</evidence>
<sequence length="351" mass="40388">MAKKNKLQKFLSSKYLYRRLVIILIMIILLIFIFSLIKNTINSNQEIDGQLIESTEMSSNDSALIETTHPITNEQNSIDETQSGEADAGTTETTIEVGSAESTSSESTRQQEASMDFSKIPYYIEKNEQRYNAYLNSHLSKTAEEIVLAVNMNHDFDFYTNIIPVTEPSVLNVICNKYYQLSSNFTPENLVNVTNGYFVNDGKEYKLSQNALDAFIKMSDEAKKEELTIKIISAYRTYAYQERLYNKYKANNGQAAADRFSARPGHSEHETGLAIDINDVSQSFENTREFVWLQDHAHQYGFILRYPEGKESTTGYMYEPWHYRYLGVELATKVYESGLTYDEYYAKFLLK</sequence>
<name>A0ABT6ND01_9FIRM</name>
<dbReference type="Gene3D" id="3.30.1380.10">
    <property type="match status" value="1"/>
</dbReference>
<accession>A0ABT6ND01</accession>
<keyword evidence="2" id="KW-1133">Transmembrane helix</keyword>
<dbReference type="InterPro" id="IPR052179">
    <property type="entry name" value="DD-CPase-like"/>
</dbReference>
<dbReference type="InterPro" id="IPR009045">
    <property type="entry name" value="Zn_M74/Hedgehog-like"/>
</dbReference>
<feature type="compositionally biased region" description="Low complexity" evidence="1">
    <location>
        <begin position="99"/>
        <end position="111"/>
    </location>
</feature>
<feature type="compositionally biased region" description="Polar residues" evidence="1">
    <location>
        <begin position="75"/>
        <end position="96"/>
    </location>
</feature>
<feature type="transmembrane region" description="Helical" evidence="2">
    <location>
        <begin position="20"/>
        <end position="37"/>
    </location>
</feature>
<keyword evidence="2" id="KW-0812">Transmembrane</keyword>
<dbReference type="InterPro" id="IPR058193">
    <property type="entry name" value="VanY/YodJ_core_dom"/>
</dbReference>
<evidence type="ECO:0000256" key="2">
    <source>
        <dbReference type="SAM" id="Phobius"/>
    </source>
</evidence>
<dbReference type="Proteomes" id="UP001158045">
    <property type="component" value="Unassembled WGS sequence"/>
</dbReference>
<organism evidence="4 5">
    <name type="scientific">Fusibacter bizertensis</name>
    <dbReference type="NCBI Taxonomy" id="1488331"/>
    <lineage>
        <taxon>Bacteria</taxon>
        <taxon>Bacillati</taxon>
        <taxon>Bacillota</taxon>
        <taxon>Clostridia</taxon>
        <taxon>Eubacteriales</taxon>
        <taxon>Eubacteriales Family XII. Incertae Sedis</taxon>
        <taxon>Fusibacter</taxon>
    </lineage>
</organism>
<evidence type="ECO:0000259" key="3">
    <source>
        <dbReference type="Pfam" id="PF02557"/>
    </source>
</evidence>
<dbReference type="EMBL" id="JARYZI010000005">
    <property type="protein sequence ID" value="MDH8678307.1"/>
    <property type="molecule type" value="Genomic_DNA"/>
</dbReference>
<protein>
    <submittedName>
        <fullName evidence="4">M15 family metallopeptidase</fullName>
    </submittedName>
</protein>
<dbReference type="PANTHER" id="PTHR34385:SF1">
    <property type="entry name" value="PEPTIDOGLYCAN L-ALANYL-D-GLUTAMATE ENDOPEPTIDASE CWLK"/>
    <property type="match status" value="1"/>
</dbReference>
<evidence type="ECO:0000313" key="4">
    <source>
        <dbReference type="EMBL" id="MDH8678307.1"/>
    </source>
</evidence>
<proteinExistence type="predicted"/>
<gene>
    <name evidence="4" type="ORF">QE109_09120</name>
</gene>
<feature type="region of interest" description="Disordered" evidence="1">
    <location>
        <begin position="75"/>
        <end position="111"/>
    </location>
</feature>
<comment type="caution">
    <text evidence="4">The sequence shown here is derived from an EMBL/GenBank/DDBJ whole genome shotgun (WGS) entry which is preliminary data.</text>
</comment>
<feature type="domain" description="D-alanyl-D-alanine carboxypeptidase-like core" evidence="3">
    <location>
        <begin position="206"/>
        <end position="327"/>
    </location>
</feature>